<dbReference type="InterPro" id="IPR003593">
    <property type="entry name" value="AAA+_ATPase"/>
</dbReference>
<dbReference type="SMART" id="SM00382">
    <property type="entry name" value="AAA"/>
    <property type="match status" value="1"/>
</dbReference>
<dbReference type="EMBL" id="BQXS01012351">
    <property type="protein sequence ID" value="GKT21881.1"/>
    <property type="molecule type" value="Genomic_DNA"/>
</dbReference>
<dbReference type="Gene3D" id="3.40.50.300">
    <property type="entry name" value="P-loop containing nucleotide triphosphate hydrolases"/>
    <property type="match status" value="2"/>
</dbReference>
<feature type="domain" description="AAA+ ATPase" evidence="2">
    <location>
        <begin position="251"/>
        <end position="461"/>
    </location>
</feature>
<dbReference type="SUPFAM" id="SSF52540">
    <property type="entry name" value="P-loop containing nucleoside triphosphate hydrolases"/>
    <property type="match status" value="1"/>
</dbReference>
<proteinExistence type="predicted"/>
<evidence type="ECO:0000313" key="4">
    <source>
        <dbReference type="Proteomes" id="UP001057375"/>
    </source>
</evidence>
<organism evidence="3 4">
    <name type="scientific">Aduncisulcus paluster</name>
    <dbReference type="NCBI Taxonomy" id="2918883"/>
    <lineage>
        <taxon>Eukaryota</taxon>
        <taxon>Metamonada</taxon>
        <taxon>Carpediemonas-like organisms</taxon>
        <taxon>Aduncisulcus</taxon>
    </lineage>
</organism>
<dbReference type="PANTHER" id="PTHR23074">
    <property type="entry name" value="AAA DOMAIN-CONTAINING"/>
    <property type="match status" value="1"/>
</dbReference>
<dbReference type="InterPro" id="IPR050304">
    <property type="entry name" value="MT-severing_AAA_ATPase"/>
</dbReference>
<dbReference type="InterPro" id="IPR027417">
    <property type="entry name" value="P-loop_NTPase"/>
</dbReference>
<gene>
    <name evidence="3" type="ORF">ADUPG1_012005</name>
</gene>
<evidence type="ECO:0000256" key="1">
    <source>
        <dbReference type="SAM" id="Coils"/>
    </source>
</evidence>
<dbReference type="Pfam" id="PF00004">
    <property type="entry name" value="AAA"/>
    <property type="match status" value="1"/>
</dbReference>
<sequence>MEDIVSDSIDNLYSVSLSLSRQFPPISFKKKILSDPDAIFTLTSKLEDIKSVLYVLRSHSKTSECFSQSFDQTPGSDGFSYIIDSLISACEIALSNARFRVISSSSRIDKISSMKPHFSVSSKYISSTNALSPKIKALDHGRIHSVMSLDPPNPIDTSDPKHSLPPHYITLAKSIGMEYCPKYDTFCPSESKYPWLYASDEDTLSSRIDHEDSPIIGMSGPLKMLERILLQKGYKSRPALESFFPLSTIASSPVALLYGPPGCGKTLAAQVLCKQHNIALIHVSPSLLLSKWVGESEKNISALFYIASHCACECVVLFDEIDVLVGARAGTSGTSGMHDSSSNATGAGSGGLLGQILIEMNHYCSSEAVKRDQKARSIMKHSLSAISSNSTITPFSPSNKSTIPYPSDHTHYFQLSKLHRNNSLPPIPHIPCMLMCTNIPKALDPALLRRMSSRIFIGLPDYKGRVQCIKRALGKWSMVEDVSVFLNSHHSYSKKSIHYPDILPSSQSRRSLQWHSNLSASRDLSPSCCGAHYGALQDIHWQKPEQTIAEHQSRLAEHQSRLAEHQSRLAEHQSRLREDIDDALPYGTSPTTSTLLEVERENLHMNLEDWFILCSKNRLCWKCLNNLDLSSFAQFHGKRRTSLSSTDSRYSTNLSETKEESIHNNLINSLCPACVSSTVYHKPSKLPKDNLTISPINTKRDVIEESDADSTTSSLPPSPCSGLPCDSIDKHLDEHSEQPYERAITQKSEQISKFIPEKQILNVHLVDILGLFSSFFSFSDIMQCCAQIIHSCAEEIERRYQDSSSCDECFSDHLKISSLDRHEWAKVSINTMILFRPVGDGGIQYL</sequence>
<keyword evidence="4" id="KW-1185">Reference proteome</keyword>
<comment type="caution">
    <text evidence="3">The sequence shown here is derived from an EMBL/GenBank/DDBJ whole genome shotgun (WGS) entry which is preliminary data.</text>
</comment>
<feature type="coiled-coil region" evidence="1">
    <location>
        <begin position="548"/>
        <end position="582"/>
    </location>
</feature>
<keyword evidence="1" id="KW-0175">Coiled coil</keyword>
<accession>A0ABQ5JXW3</accession>
<protein>
    <recommendedName>
        <fullName evidence="2">AAA+ ATPase domain-containing protein</fullName>
    </recommendedName>
</protein>
<name>A0ABQ5JXW3_9EUKA</name>
<dbReference type="Gene3D" id="1.10.8.60">
    <property type="match status" value="1"/>
</dbReference>
<dbReference type="Proteomes" id="UP001057375">
    <property type="component" value="Unassembled WGS sequence"/>
</dbReference>
<dbReference type="PANTHER" id="PTHR23074:SF83">
    <property type="entry name" value="VACUOLAR PROTEIN SORTING-ASSOCIATED PROTEIN 4A"/>
    <property type="match status" value="1"/>
</dbReference>
<dbReference type="InterPro" id="IPR003959">
    <property type="entry name" value="ATPase_AAA_core"/>
</dbReference>
<reference evidence="3" key="1">
    <citation type="submission" date="2022-03" db="EMBL/GenBank/DDBJ databases">
        <title>Draft genome sequence of Aduncisulcus paluster, a free-living microaerophilic Fornicata.</title>
        <authorList>
            <person name="Yuyama I."/>
            <person name="Kume K."/>
            <person name="Tamura T."/>
            <person name="Inagaki Y."/>
            <person name="Hashimoto T."/>
        </authorList>
    </citation>
    <scope>NUCLEOTIDE SEQUENCE</scope>
    <source>
        <strain evidence="3">NY0171</strain>
    </source>
</reference>
<evidence type="ECO:0000259" key="2">
    <source>
        <dbReference type="SMART" id="SM00382"/>
    </source>
</evidence>
<evidence type="ECO:0000313" key="3">
    <source>
        <dbReference type="EMBL" id="GKT21881.1"/>
    </source>
</evidence>